<reference evidence="1" key="1">
    <citation type="submission" date="2019-02" db="EMBL/GenBank/DDBJ databases">
        <authorList>
            <person name="Gruber-Vodicka R. H."/>
            <person name="Seah K. B. B."/>
        </authorList>
    </citation>
    <scope>NUCLEOTIDE SEQUENCE</scope>
    <source>
        <strain evidence="1">BECK_DK161</strain>
    </source>
</reference>
<protein>
    <submittedName>
        <fullName evidence="1">Addiction module component</fullName>
    </submittedName>
</protein>
<organism evidence="1">
    <name type="scientific">Candidatus Kentrum sp. DK</name>
    <dbReference type="NCBI Taxonomy" id="2126562"/>
    <lineage>
        <taxon>Bacteria</taxon>
        <taxon>Pseudomonadati</taxon>
        <taxon>Pseudomonadota</taxon>
        <taxon>Gammaproteobacteria</taxon>
        <taxon>Candidatus Kentrum</taxon>
    </lineage>
</organism>
<evidence type="ECO:0000313" key="1">
    <source>
        <dbReference type="EMBL" id="VFJ55098.1"/>
    </source>
</evidence>
<name>A0A450SMS1_9GAMM</name>
<dbReference type="EMBL" id="CAADEY010000046">
    <property type="protein sequence ID" value="VFJ55098.1"/>
    <property type="molecule type" value="Genomic_DNA"/>
</dbReference>
<dbReference type="Pfam" id="PF09720">
    <property type="entry name" value="Unstab_antitox"/>
    <property type="match status" value="1"/>
</dbReference>
<sequence length="100" mass="11485">MNFQEIQNEALHLSERNRAELVRNLLISLDEPAEPNRVSMDWLLEAQRRAGEPDSGIVRPVPSEEVARKAQPMDVAFLRSLEGTLNEWTSEADEEAWRDL</sequence>
<dbReference type="AlphaFoldDB" id="A0A450SMS1"/>
<accession>A0A450SMS1</accession>
<proteinExistence type="predicted"/>
<dbReference type="InterPro" id="IPR013406">
    <property type="entry name" value="CHP02574_addiction_mod"/>
</dbReference>
<gene>
    <name evidence="1" type="ORF">BECKDK2373C_GA0170839_104638</name>
</gene>